<evidence type="ECO:0000256" key="2">
    <source>
        <dbReference type="ARBA" id="ARBA00022692"/>
    </source>
</evidence>
<dbReference type="InterPro" id="IPR050475">
    <property type="entry name" value="Prenyltransferase_related"/>
</dbReference>
<dbReference type="Gene3D" id="1.10.357.140">
    <property type="entry name" value="UbiA prenyltransferase"/>
    <property type="match status" value="1"/>
</dbReference>
<evidence type="ECO:0000256" key="1">
    <source>
        <dbReference type="ARBA" id="ARBA00004141"/>
    </source>
</evidence>
<proteinExistence type="predicted"/>
<keyword evidence="6" id="KW-1185">Reference proteome</keyword>
<gene>
    <name evidence="5" type="ORF">GCM10012287_08050</name>
</gene>
<dbReference type="Pfam" id="PF01040">
    <property type="entry name" value="UbiA"/>
    <property type="match status" value="1"/>
</dbReference>
<dbReference type="PANTHER" id="PTHR42723">
    <property type="entry name" value="CHLOROPHYLL SYNTHASE"/>
    <property type="match status" value="1"/>
</dbReference>
<keyword evidence="3" id="KW-1133">Transmembrane helix</keyword>
<name>A0ABQ2LW94_9ACTN</name>
<dbReference type="RefSeq" id="WP_189035633.1">
    <property type="nucleotide sequence ID" value="NZ_BMMP01000002.1"/>
</dbReference>
<dbReference type="InterPro" id="IPR000537">
    <property type="entry name" value="UbiA_prenyltransferase"/>
</dbReference>
<keyword evidence="4" id="KW-0472">Membrane</keyword>
<protein>
    <recommendedName>
        <fullName evidence="7">Prenyltransferase</fullName>
    </recommendedName>
</protein>
<dbReference type="Proteomes" id="UP000631535">
    <property type="component" value="Unassembled WGS sequence"/>
</dbReference>
<dbReference type="PANTHER" id="PTHR42723:SF1">
    <property type="entry name" value="CHLOROPHYLL SYNTHASE, CHLOROPLASTIC"/>
    <property type="match status" value="1"/>
</dbReference>
<dbReference type="InterPro" id="IPR044878">
    <property type="entry name" value="UbiA_sf"/>
</dbReference>
<comment type="subcellular location">
    <subcellularLocation>
        <location evidence="1">Membrane</location>
        <topology evidence="1">Multi-pass membrane protein</topology>
    </subcellularLocation>
</comment>
<dbReference type="EMBL" id="BMMP01000002">
    <property type="protein sequence ID" value="GGO43871.1"/>
    <property type="molecule type" value="Genomic_DNA"/>
</dbReference>
<sequence>MRSGRPFGRAADWAQLLRVSAVFSVPGDALAGAAACGQRANRGTLAAMGASLCLYEAGMTLNDYSDRETDAVERPGRPLPSGRIAPAAALAASVVLTAAGLRLAAAAGRPALLTATALAGTVWAYDMRLKHTPFGPAGMAAARALDLVLGAVATHGACPAEGARRRGAVAGSAALLGAHTYAVTAVSRHETLGAPAAVPLAALGATTAVATATGRTGRVPAVFAAAYGTAAARPFAHAALNPSPQLLQRAVGGGIRATIPLQAALAARAARPGTAAALMALLPLAGRLSRKVSPT</sequence>
<organism evidence="5 6">
    <name type="scientific">Streptomyces daqingensis</name>
    <dbReference type="NCBI Taxonomy" id="1472640"/>
    <lineage>
        <taxon>Bacteria</taxon>
        <taxon>Bacillati</taxon>
        <taxon>Actinomycetota</taxon>
        <taxon>Actinomycetes</taxon>
        <taxon>Kitasatosporales</taxon>
        <taxon>Streptomycetaceae</taxon>
        <taxon>Streptomyces</taxon>
    </lineage>
</organism>
<evidence type="ECO:0000256" key="3">
    <source>
        <dbReference type="ARBA" id="ARBA00022989"/>
    </source>
</evidence>
<dbReference type="NCBIfam" id="NF045897">
    <property type="entry name" value="SCO3242_trans"/>
    <property type="match status" value="1"/>
</dbReference>
<keyword evidence="2" id="KW-0812">Transmembrane</keyword>
<evidence type="ECO:0000313" key="6">
    <source>
        <dbReference type="Proteomes" id="UP000631535"/>
    </source>
</evidence>
<accession>A0ABQ2LW94</accession>
<reference evidence="6" key="1">
    <citation type="journal article" date="2019" name="Int. J. Syst. Evol. Microbiol.">
        <title>The Global Catalogue of Microorganisms (GCM) 10K type strain sequencing project: providing services to taxonomists for standard genome sequencing and annotation.</title>
        <authorList>
            <consortium name="The Broad Institute Genomics Platform"/>
            <consortium name="The Broad Institute Genome Sequencing Center for Infectious Disease"/>
            <person name="Wu L."/>
            <person name="Ma J."/>
        </authorList>
    </citation>
    <scope>NUCLEOTIDE SEQUENCE [LARGE SCALE GENOMIC DNA]</scope>
    <source>
        <strain evidence="6">CGMCC 4.7178</strain>
    </source>
</reference>
<evidence type="ECO:0000256" key="4">
    <source>
        <dbReference type="ARBA" id="ARBA00023136"/>
    </source>
</evidence>
<evidence type="ECO:0008006" key="7">
    <source>
        <dbReference type="Google" id="ProtNLM"/>
    </source>
</evidence>
<comment type="caution">
    <text evidence="5">The sequence shown here is derived from an EMBL/GenBank/DDBJ whole genome shotgun (WGS) entry which is preliminary data.</text>
</comment>
<evidence type="ECO:0000313" key="5">
    <source>
        <dbReference type="EMBL" id="GGO43871.1"/>
    </source>
</evidence>